<sequence>MTTLFGILGFYQGHQKAETENTKLASKTAKTYQQKITKLRAEALAEKQTPTLNSYFQSRLANIASKTHFLGVAQIYYQDKLVASWQSGYSNKQANQLNTATTGFEINSVQKAMTGALLMHQVELGRVKLSDFLSQYYPNVPNSNQITLRQMLNMISGLTIPKGYTQTVIQPDQQIIANDIAKIVFRPQQYNQWSYQPINYILLAGIIEKVSGQTYANLFQEQIIQKLNLKHTHLSFALPADYLRATGYNFAAKSAPANIYKQPLTINNAQKHSELGTGQVYMSAYDLYQVEKGMLNGSLISQSSRDQLFVDGSTSHYGGGLYNYANYKGANGAGVGFYSRIHISPDGKTAMVLLTNHPATYLNLDKVSGAIDTLLF</sequence>
<keyword evidence="2" id="KW-0472">Membrane</keyword>
<evidence type="ECO:0000256" key="2">
    <source>
        <dbReference type="ARBA" id="ARBA00023136"/>
    </source>
</evidence>
<dbReference type="Gene3D" id="3.40.710.10">
    <property type="entry name" value="DD-peptidase/beta-lactamase superfamily"/>
    <property type="match status" value="1"/>
</dbReference>
<evidence type="ECO:0000259" key="3">
    <source>
        <dbReference type="Pfam" id="PF00144"/>
    </source>
</evidence>
<evidence type="ECO:0000313" key="4">
    <source>
        <dbReference type="EMBL" id="MFD1465047.1"/>
    </source>
</evidence>
<protein>
    <submittedName>
        <fullName evidence="4">Serine hydrolase domain-containing protein</fullName>
        <ecNumber evidence="4">3.-.-.-</ecNumber>
    </submittedName>
</protein>
<dbReference type="EMBL" id="JBHTOF010000022">
    <property type="protein sequence ID" value="MFD1465047.1"/>
    <property type="molecule type" value="Genomic_DNA"/>
</dbReference>
<comment type="subcellular location">
    <subcellularLocation>
        <location evidence="1">Membrane</location>
    </subcellularLocation>
</comment>
<dbReference type="PANTHER" id="PTHR46825">
    <property type="entry name" value="D-ALANYL-D-ALANINE-CARBOXYPEPTIDASE/ENDOPEPTIDASE AMPH"/>
    <property type="match status" value="1"/>
</dbReference>
<evidence type="ECO:0000256" key="1">
    <source>
        <dbReference type="ARBA" id="ARBA00004370"/>
    </source>
</evidence>
<dbReference type="InterPro" id="IPR050491">
    <property type="entry name" value="AmpC-like"/>
</dbReference>
<proteinExistence type="predicted"/>
<comment type="caution">
    <text evidence="4">The sequence shown here is derived from an EMBL/GenBank/DDBJ whole genome shotgun (WGS) entry which is preliminary data.</text>
</comment>
<feature type="domain" description="Beta-lactamase-related" evidence="3">
    <location>
        <begin position="65"/>
        <end position="359"/>
    </location>
</feature>
<dbReference type="EC" id="3.-.-.-" evidence="4"/>
<dbReference type="SUPFAM" id="SSF56601">
    <property type="entry name" value="beta-lactamase/transpeptidase-like"/>
    <property type="match status" value="1"/>
</dbReference>
<dbReference type="Proteomes" id="UP001597244">
    <property type="component" value="Unassembled WGS sequence"/>
</dbReference>
<dbReference type="InterPro" id="IPR001466">
    <property type="entry name" value="Beta-lactam-related"/>
</dbReference>
<evidence type="ECO:0000313" key="5">
    <source>
        <dbReference type="Proteomes" id="UP001597244"/>
    </source>
</evidence>
<name>A0ABW4DK62_9LACO</name>
<accession>A0ABW4DK62</accession>
<reference evidence="5" key="1">
    <citation type="journal article" date="2019" name="Int. J. Syst. Evol. Microbiol.">
        <title>The Global Catalogue of Microorganisms (GCM) 10K type strain sequencing project: providing services to taxonomists for standard genome sequencing and annotation.</title>
        <authorList>
            <consortium name="The Broad Institute Genomics Platform"/>
            <consortium name="The Broad Institute Genome Sequencing Center for Infectious Disease"/>
            <person name="Wu L."/>
            <person name="Ma J."/>
        </authorList>
    </citation>
    <scope>NUCLEOTIDE SEQUENCE [LARGE SCALE GENOMIC DNA]</scope>
    <source>
        <strain evidence="5">CCM 8951</strain>
    </source>
</reference>
<dbReference type="PANTHER" id="PTHR46825:SF11">
    <property type="entry name" value="PENICILLIN-BINDING PROTEIN 4"/>
    <property type="match status" value="1"/>
</dbReference>
<gene>
    <name evidence="4" type="ORF">ACFQ4L_02940</name>
</gene>
<organism evidence="4 5">
    <name type="scientific">Lapidilactobacillus mulanensis</name>
    <dbReference type="NCBI Taxonomy" id="2485999"/>
    <lineage>
        <taxon>Bacteria</taxon>
        <taxon>Bacillati</taxon>
        <taxon>Bacillota</taxon>
        <taxon>Bacilli</taxon>
        <taxon>Lactobacillales</taxon>
        <taxon>Lactobacillaceae</taxon>
        <taxon>Lapidilactobacillus</taxon>
    </lineage>
</organism>
<dbReference type="GO" id="GO:0016787">
    <property type="term" value="F:hydrolase activity"/>
    <property type="evidence" value="ECO:0007669"/>
    <property type="project" value="UniProtKB-KW"/>
</dbReference>
<keyword evidence="4" id="KW-0378">Hydrolase</keyword>
<dbReference type="Pfam" id="PF00144">
    <property type="entry name" value="Beta-lactamase"/>
    <property type="match status" value="1"/>
</dbReference>
<dbReference type="InterPro" id="IPR012338">
    <property type="entry name" value="Beta-lactam/transpept-like"/>
</dbReference>
<keyword evidence="5" id="KW-1185">Reference proteome</keyword>